<accession>A0AAV9G3P2</accession>
<sequence>MHISAIVLGALAATHQVVADRLTVIKIYNNVPTAYTGFWHNNHGQTFSLPSMGSGCWNPGVPGVTDFCFDPLNNRAHFMAFGQKRCLRPEAAIGVYSCHYHYKGNDAIGCHVSFDKWKEVGC</sequence>
<proteinExistence type="predicted"/>
<organism evidence="2 3">
    <name type="scientific">Podospora aff. communis PSN243</name>
    <dbReference type="NCBI Taxonomy" id="3040156"/>
    <lineage>
        <taxon>Eukaryota</taxon>
        <taxon>Fungi</taxon>
        <taxon>Dikarya</taxon>
        <taxon>Ascomycota</taxon>
        <taxon>Pezizomycotina</taxon>
        <taxon>Sordariomycetes</taxon>
        <taxon>Sordariomycetidae</taxon>
        <taxon>Sordariales</taxon>
        <taxon>Podosporaceae</taxon>
        <taxon>Podospora</taxon>
    </lineage>
</organism>
<evidence type="ECO:0000313" key="3">
    <source>
        <dbReference type="Proteomes" id="UP001321760"/>
    </source>
</evidence>
<feature type="signal peptide" evidence="1">
    <location>
        <begin position="1"/>
        <end position="19"/>
    </location>
</feature>
<evidence type="ECO:0000256" key="1">
    <source>
        <dbReference type="SAM" id="SignalP"/>
    </source>
</evidence>
<evidence type="ECO:0000313" key="2">
    <source>
        <dbReference type="EMBL" id="KAK4442840.1"/>
    </source>
</evidence>
<comment type="caution">
    <text evidence="2">The sequence shown here is derived from an EMBL/GenBank/DDBJ whole genome shotgun (WGS) entry which is preliminary data.</text>
</comment>
<feature type="chain" id="PRO_5043866295" evidence="1">
    <location>
        <begin position="20"/>
        <end position="122"/>
    </location>
</feature>
<name>A0AAV9G3P2_9PEZI</name>
<protein>
    <submittedName>
        <fullName evidence="2">Uncharacterized protein</fullName>
    </submittedName>
</protein>
<dbReference type="AlphaFoldDB" id="A0AAV9G3P2"/>
<gene>
    <name evidence="2" type="ORF">QBC34DRAFT_386861</name>
</gene>
<reference evidence="2" key="2">
    <citation type="submission" date="2023-05" db="EMBL/GenBank/DDBJ databases">
        <authorList>
            <consortium name="Lawrence Berkeley National Laboratory"/>
            <person name="Steindorff A."/>
            <person name="Hensen N."/>
            <person name="Bonometti L."/>
            <person name="Westerberg I."/>
            <person name="Brannstrom I.O."/>
            <person name="Guillou S."/>
            <person name="Cros-Aarteil S."/>
            <person name="Calhoun S."/>
            <person name="Haridas S."/>
            <person name="Kuo A."/>
            <person name="Mondo S."/>
            <person name="Pangilinan J."/>
            <person name="Riley R."/>
            <person name="Labutti K."/>
            <person name="Andreopoulos B."/>
            <person name="Lipzen A."/>
            <person name="Chen C."/>
            <person name="Yanf M."/>
            <person name="Daum C."/>
            <person name="Ng V."/>
            <person name="Clum A."/>
            <person name="Ohm R."/>
            <person name="Martin F."/>
            <person name="Silar P."/>
            <person name="Natvig D."/>
            <person name="Lalanne C."/>
            <person name="Gautier V."/>
            <person name="Ament-Velasquez S.L."/>
            <person name="Kruys A."/>
            <person name="Hutchinson M.I."/>
            <person name="Powell A.J."/>
            <person name="Barry K."/>
            <person name="Miller A.N."/>
            <person name="Grigoriev I.V."/>
            <person name="Debuchy R."/>
            <person name="Gladieux P."/>
            <person name="Thoren M.H."/>
            <person name="Johannesson H."/>
        </authorList>
    </citation>
    <scope>NUCLEOTIDE SEQUENCE</scope>
    <source>
        <strain evidence="2">PSN243</strain>
    </source>
</reference>
<dbReference type="Proteomes" id="UP001321760">
    <property type="component" value="Unassembled WGS sequence"/>
</dbReference>
<dbReference type="EMBL" id="MU866005">
    <property type="protein sequence ID" value="KAK4442840.1"/>
    <property type="molecule type" value="Genomic_DNA"/>
</dbReference>
<reference evidence="2" key="1">
    <citation type="journal article" date="2023" name="Mol. Phylogenet. Evol.">
        <title>Genome-scale phylogeny and comparative genomics of the fungal order Sordariales.</title>
        <authorList>
            <person name="Hensen N."/>
            <person name="Bonometti L."/>
            <person name="Westerberg I."/>
            <person name="Brannstrom I.O."/>
            <person name="Guillou S."/>
            <person name="Cros-Aarteil S."/>
            <person name="Calhoun S."/>
            <person name="Haridas S."/>
            <person name="Kuo A."/>
            <person name="Mondo S."/>
            <person name="Pangilinan J."/>
            <person name="Riley R."/>
            <person name="LaButti K."/>
            <person name="Andreopoulos B."/>
            <person name="Lipzen A."/>
            <person name="Chen C."/>
            <person name="Yan M."/>
            <person name="Daum C."/>
            <person name="Ng V."/>
            <person name="Clum A."/>
            <person name="Steindorff A."/>
            <person name="Ohm R.A."/>
            <person name="Martin F."/>
            <person name="Silar P."/>
            <person name="Natvig D.O."/>
            <person name="Lalanne C."/>
            <person name="Gautier V."/>
            <person name="Ament-Velasquez S.L."/>
            <person name="Kruys A."/>
            <person name="Hutchinson M.I."/>
            <person name="Powell A.J."/>
            <person name="Barry K."/>
            <person name="Miller A.N."/>
            <person name="Grigoriev I.V."/>
            <person name="Debuchy R."/>
            <person name="Gladieux P."/>
            <person name="Hiltunen Thoren M."/>
            <person name="Johannesson H."/>
        </authorList>
    </citation>
    <scope>NUCLEOTIDE SEQUENCE</scope>
    <source>
        <strain evidence="2">PSN243</strain>
    </source>
</reference>
<keyword evidence="3" id="KW-1185">Reference proteome</keyword>
<keyword evidence="1" id="KW-0732">Signal</keyword>